<dbReference type="EMBL" id="CP028858">
    <property type="protein sequence ID" value="AWB26455.1"/>
    <property type="molecule type" value="Genomic_DNA"/>
</dbReference>
<dbReference type="KEGG" id="harc:HARCEL1_01345"/>
<organism evidence="1 2">
    <name type="scientific">Halococcoides cellulosivorans</name>
    <dbReference type="NCBI Taxonomy" id="1679096"/>
    <lineage>
        <taxon>Archaea</taxon>
        <taxon>Methanobacteriati</taxon>
        <taxon>Methanobacteriota</taxon>
        <taxon>Stenosarchaea group</taxon>
        <taxon>Halobacteria</taxon>
        <taxon>Halobacteriales</taxon>
        <taxon>Haloarculaceae</taxon>
        <taxon>Halococcoides</taxon>
    </lineage>
</organism>
<dbReference type="GeneID" id="36511110"/>
<dbReference type="InterPro" id="IPR007263">
    <property type="entry name" value="DCC1-like"/>
</dbReference>
<protein>
    <submittedName>
        <fullName evidence="1">Thiol-disulfide oxidoreductase DCC</fullName>
    </submittedName>
</protein>
<dbReference type="GO" id="GO:0015035">
    <property type="term" value="F:protein-disulfide reductase activity"/>
    <property type="evidence" value="ECO:0007669"/>
    <property type="project" value="InterPro"/>
</dbReference>
<dbReference type="AlphaFoldDB" id="A0A2R4WY33"/>
<dbReference type="InterPro" id="IPR052927">
    <property type="entry name" value="DCC_oxidoreductase"/>
</dbReference>
<dbReference type="PANTHER" id="PTHR33639:SF2">
    <property type="entry name" value="DUF393 DOMAIN-CONTAINING PROTEIN"/>
    <property type="match status" value="1"/>
</dbReference>
<name>A0A2R4WY33_9EURY</name>
<dbReference type="Proteomes" id="UP000244727">
    <property type="component" value="Chromosome"/>
</dbReference>
<evidence type="ECO:0000313" key="1">
    <source>
        <dbReference type="EMBL" id="AWB26455.1"/>
    </source>
</evidence>
<keyword evidence="2" id="KW-1185">Reference proteome</keyword>
<reference evidence="1 2" key="1">
    <citation type="submission" date="2018-04" db="EMBL/GenBank/DDBJ databases">
        <title>Halococcoides cellulosivorans gen. nov., sp. nov., an extremely halophilic cellulose-utilizing haloarchaeon from hypersaline lakes.</title>
        <authorList>
            <person name="Sorokin D.Y."/>
            <person name="Toshchakov S.V."/>
            <person name="Samarov N.I."/>
            <person name="Korzhenkov A."/>
            <person name="Kublanov I.V."/>
        </authorList>
    </citation>
    <scope>NUCLEOTIDE SEQUENCE [LARGE SCALE GENOMIC DNA]</scope>
    <source>
        <strain evidence="1 2">HArcel1</strain>
    </source>
</reference>
<dbReference type="RefSeq" id="WP_108380824.1">
    <property type="nucleotide sequence ID" value="NZ_CP028858.1"/>
</dbReference>
<sequence>MAEPPDALPDDHPVVLFDGVCNLCNAVVQFILPRDPEGVFRFASLQSAVGQSVSEAYELPTEAFDSVVLVEDGDCYTRSDAALRILRRLGGVYRLLSYARVVPRPIRDAVYDLVATYRYRVFGRREACARPPEDAESRFLDFSDEES</sequence>
<evidence type="ECO:0000313" key="2">
    <source>
        <dbReference type="Proteomes" id="UP000244727"/>
    </source>
</evidence>
<proteinExistence type="predicted"/>
<dbReference type="PANTHER" id="PTHR33639">
    <property type="entry name" value="THIOL-DISULFIDE OXIDOREDUCTASE DCC"/>
    <property type="match status" value="1"/>
</dbReference>
<dbReference type="Pfam" id="PF04134">
    <property type="entry name" value="DCC1-like"/>
    <property type="match status" value="1"/>
</dbReference>
<accession>A0A2R4WY33</accession>
<gene>
    <name evidence="1" type="ORF">HARCEL1_01345</name>
</gene>